<dbReference type="AlphaFoldDB" id="A0A6A6E293"/>
<dbReference type="EMBL" id="ML994637">
    <property type="protein sequence ID" value="KAF2184608.1"/>
    <property type="molecule type" value="Genomic_DNA"/>
</dbReference>
<sequence>RLLRITMPHQGQLSPATRAAIVTLRYEGRGWTYISQMLANCSPNGVQQFFKRVLERSQCDPNNLNLPLLLQYLNDETERGGEQRFPEGSAMQEALVATSKMDREHEDMPHSQIIRIVEEHEGVRIPYETGLKVLRDSVIVKINPPRLSLTTLTNI</sequence>
<dbReference type="Proteomes" id="UP000800200">
    <property type="component" value="Unassembled WGS sequence"/>
</dbReference>
<organism evidence="1 2">
    <name type="scientific">Zopfia rhizophila CBS 207.26</name>
    <dbReference type="NCBI Taxonomy" id="1314779"/>
    <lineage>
        <taxon>Eukaryota</taxon>
        <taxon>Fungi</taxon>
        <taxon>Dikarya</taxon>
        <taxon>Ascomycota</taxon>
        <taxon>Pezizomycotina</taxon>
        <taxon>Dothideomycetes</taxon>
        <taxon>Dothideomycetes incertae sedis</taxon>
        <taxon>Zopfiaceae</taxon>
        <taxon>Zopfia</taxon>
    </lineage>
</organism>
<dbReference type="OrthoDB" id="3940787at2759"/>
<keyword evidence="2" id="KW-1185">Reference proteome</keyword>
<evidence type="ECO:0000313" key="1">
    <source>
        <dbReference type="EMBL" id="KAF2184608.1"/>
    </source>
</evidence>
<reference evidence="1" key="1">
    <citation type="journal article" date="2020" name="Stud. Mycol.">
        <title>101 Dothideomycetes genomes: a test case for predicting lifestyles and emergence of pathogens.</title>
        <authorList>
            <person name="Haridas S."/>
            <person name="Albert R."/>
            <person name="Binder M."/>
            <person name="Bloem J."/>
            <person name="Labutti K."/>
            <person name="Salamov A."/>
            <person name="Andreopoulos B."/>
            <person name="Baker S."/>
            <person name="Barry K."/>
            <person name="Bills G."/>
            <person name="Bluhm B."/>
            <person name="Cannon C."/>
            <person name="Castanera R."/>
            <person name="Culley D."/>
            <person name="Daum C."/>
            <person name="Ezra D."/>
            <person name="Gonzalez J."/>
            <person name="Henrissat B."/>
            <person name="Kuo A."/>
            <person name="Liang C."/>
            <person name="Lipzen A."/>
            <person name="Lutzoni F."/>
            <person name="Magnuson J."/>
            <person name="Mondo S."/>
            <person name="Nolan M."/>
            <person name="Ohm R."/>
            <person name="Pangilinan J."/>
            <person name="Park H.-J."/>
            <person name="Ramirez L."/>
            <person name="Alfaro M."/>
            <person name="Sun H."/>
            <person name="Tritt A."/>
            <person name="Yoshinaga Y."/>
            <person name="Zwiers L.-H."/>
            <person name="Turgeon B."/>
            <person name="Goodwin S."/>
            <person name="Spatafora J."/>
            <person name="Crous P."/>
            <person name="Grigoriev I."/>
        </authorList>
    </citation>
    <scope>NUCLEOTIDE SEQUENCE</scope>
    <source>
        <strain evidence="1">CBS 207.26</strain>
    </source>
</reference>
<gene>
    <name evidence="1" type="ORF">K469DRAFT_578872</name>
</gene>
<proteinExistence type="predicted"/>
<name>A0A6A6E293_9PEZI</name>
<feature type="non-terminal residue" evidence="1">
    <location>
        <position position="1"/>
    </location>
</feature>
<evidence type="ECO:0000313" key="2">
    <source>
        <dbReference type="Proteomes" id="UP000800200"/>
    </source>
</evidence>
<protein>
    <submittedName>
        <fullName evidence="1">Uncharacterized protein</fullName>
    </submittedName>
</protein>
<accession>A0A6A6E293</accession>